<reference evidence="7" key="2">
    <citation type="submission" date="2015-01" db="EMBL/GenBank/DDBJ databases">
        <title>Evolutionary Origins and Diversification of the Mycorrhizal Mutualists.</title>
        <authorList>
            <consortium name="DOE Joint Genome Institute"/>
            <consortium name="Mycorrhizal Genomics Consortium"/>
            <person name="Kohler A."/>
            <person name="Kuo A."/>
            <person name="Nagy L.G."/>
            <person name="Floudas D."/>
            <person name="Copeland A."/>
            <person name="Barry K.W."/>
            <person name="Cichocki N."/>
            <person name="Veneault-Fourrey C."/>
            <person name="LaButti K."/>
            <person name="Lindquist E.A."/>
            <person name="Lipzen A."/>
            <person name="Lundell T."/>
            <person name="Morin E."/>
            <person name="Murat C."/>
            <person name="Riley R."/>
            <person name="Ohm R."/>
            <person name="Sun H."/>
            <person name="Tunlid A."/>
            <person name="Henrissat B."/>
            <person name="Grigoriev I.V."/>
            <person name="Hibbett D.S."/>
            <person name="Martin F."/>
        </authorList>
    </citation>
    <scope>NUCLEOTIDE SEQUENCE [LARGE SCALE GENOMIC DNA]</scope>
    <source>
        <strain evidence="7">Ve08.2h10</strain>
    </source>
</reference>
<comment type="subcellular location">
    <subcellularLocation>
        <location evidence="1">Membrane</location>
        <topology evidence="1">Multi-pass membrane protein</topology>
    </subcellularLocation>
</comment>
<evidence type="ECO:0000313" key="6">
    <source>
        <dbReference type="EMBL" id="KIK76743.1"/>
    </source>
</evidence>
<feature type="transmembrane region" description="Helical" evidence="5">
    <location>
        <begin position="143"/>
        <end position="166"/>
    </location>
</feature>
<dbReference type="Proteomes" id="UP000054538">
    <property type="component" value="Unassembled WGS sequence"/>
</dbReference>
<gene>
    <name evidence="6" type="ORF">PAXRUDRAFT_17977</name>
</gene>
<feature type="transmembrane region" description="Helical" evidence="5">
    <location>
        <begin position="88"/>
        <end position="110"/>
    </location>
</feature>
<dbReference type="HOGENOM" id="CLU_033734_2_0_1"/>
<accession>A0A0D0CN79</accession>
<dbReference type="InterPro" id="IPR006603">
    <property type="entry name" value="PQ-loop_rpt"/>
</dbReference>
<dbReference type="Pfam" id="PF04193">
    <property type="entry name" value="PQ-loop"/>
    <property type="match status" value="2"/>
</dbReference>
<feature type="transmembrane region" description="Helical" evidence="5">
    <location>
        <begin position="246"/>
        <end position="269"/>
    </location>
</feature>
<name>A0A0D0CN79_9AGAM</name>
<dbReference type="OrthoDB" id="19344at2759"/>
<dbReference type="Gene3D" id="1.20.1280.290">
    <property type="match status" value="1"/>
</dbReference>
<dbReference type="PANTHER" id="PTHR16201:SF11">
    <property type="entry name" value="PQ-LOOP REPEAT-CONTAINING PROTEIN"/>
    <property type="match status" value="1"/>
</dbReference>
<keyword evidence="3 5" id="KW-1133">Transmembrane helix</keyword>
<dbReference type="EMBL" id="KN827315">
    <property type="protein sequence ID" value="KIK76743.1"/>
    <property type="molecule type" value="Genomic_DNA"/>
</dbReference>
<keyword evidence="2 5" id="KW-0812">Transmembrane</keyword>
<dbReference type="AlphaFoldDB" id="A0A0D0CN79"/>
<evidence type="ECO:0000256" key="5">
    <source>
        <dbReference type="SAM" id="Phobius"/>
    </source>
</evidence>
<evidence type="ECO:0000256" key="3">
    <source>
        <dbReference type="ARBA" id="ARBA00022989"/>
    </source>
</evidence>
<keyword evidence="7" id="KW-1185">Reference proteome</keyword>
<evidence type="ECO:0000256" key="1">
    <source>
        <dbReference type="ARBA" id="ARBA00004141"/>
    </source>
</evidence>
<organism evidence="6 7">
    <name type="scientific">Paxillus rubicundulus Ve08.2h10</name>
    <dbReference type="NCBI Taxonomy" id="930991"/>
    <lineage>
        <taxon>Eukaryota</taxon>
        <taxon>Fungi</taxon>
        <taxon>Dikarya</taxon>
        <taxon>Basidiomycota</taxon>
        <taxon>Agaricomycotina</taxon>
        <taxon>Agaricomycetes</taxon>
        <taxon>Agaricomycetidae</taxon>
        <taxon>Boletales</taxon>
        <taxon>Paxilineae</taxon>
        <taxon>Paxillaceae</taxon>
        <taxon>Paxillus</taxon>
    </lineage>
</organism>
<evidence type="ECO:0000256" key="2">
    <source>
        <dbReference type="ARBA" id="ARBA00022692"/>
    </source>
</evidence>
<feature type="transmembrane region" description="Helical" evidence="5">
    <location>
        <begin position="47"/>
        <end position="68"/>
    </location>
</feature>
<dbReference type="GO" id="GO:0016020">
    <property type="term" value="C:membrane"/>
    <property type="evidence" value="ECO:0007669"/>
    <property type="project" value="UniProtKB-SubCell"/>
</dbReference>
<reference evidence="6 7" key="1">
    <citation type="submission" date="2014-04" db="EMBL/GenBank/DDBJ databases">
        <authorList>
            <consortium name="DOE Joint Genome Institute"/>
            <person name="Kuo A."/>
            <person name="Kohler A."/>
            <person name="Jargeat P."/>
            <person name="Nagy L.G."/>
            <person name="Floudas D."/>
            <person name="Copeland A."/>
            <person name="Barry K.W."/>
            <person name="Cichocki N."/>
            <person name="Veneault-Fourrey C."/>
            <person name="LaButti K."/>
            <person name="Lindquist E.A."/>
            <person name="Lipzen A."/>
            <person name="Lundell T."/>
            <person name="Morin E."/>
            <person name="Murat C."/>
            <person name="Sun H."/>
            <person name="Tunlid A."/>
            <person name="Henrissat B."/>
            <person name="Grigoriev I.V."/>
            <person name="Hibbett D.S."/>
            <person name="Martin F."/>
            <person name="Nordberg H.P."/>
            <person name="Cantor M.N."/>
            <person name="Hua S.X."/>
        </authorList>
    </citation>
    <scope>NUCLEOTIDE SEQUENCE [LARGE SCALE GENOMIC DNA]</scope>
    <source>
        <strain evidence="6 7">Ve08.2h10</strain>
    </source>
</reference>
<feature type="transmembrane region" description="Helical" evidence="5">
    <location>
        <begin position="16"/>
        <end position="35"/>
    </location>
</feature>
<protein>
    <submittedName>
        <fullName evidence="6">Unplaced genomic scaffold scaffold_2493, whole genome shotgun sequence</fullName>
    </submittedName>
</protein>
<evidence type="ECO:0000313" key="7">
    <source>
        <dbReference type="Proteomes" id="UP000054538"/>
    </source>
</evidence>
<feature type="transmembrane region" description="Helical" evidence="5">
    <location>
        <begin position="186"/>
        <end position="204"/>
    </location>
</feature>
<dbReference type="InterPro" id="IPR051415">
    <property type="entry name" value="LAAT-1"/>
</dbReference>
<keyword evidence="4 5" id="KW-0472">Membrane</keyword>
<sequence length="346" mass="38233">MGNTCQFETDWGTNGLTAFLIYGLFVSYVPQHLRIIRSGTSIGFSPWFLLLGTTSSAAATFNIITLQWPVIRCCHELSFGKCIEVTAGVFQVGLQWLLFTIILGLFMMYYPPDLKYVQLAIDTHDSRPIQHVRTKIKSSEWRLALIISWVVLIHLILLLFTTFILLLTSPPSPDPSAIPHPPQITLWATFLGISSGVLAAIQYAPQLTRTYHLKLVGALSIPMMVIQSPGGVVMAVSIAMRPGTDWTSWIMYAVSAIMQACLLLMCLVWKVRQRKLGVDDFGRPLGELIATRATSVGDESGEEDSVSVLIEGDEAREDTPLLKPSSVVHKRGLLGWIQGLGRGGEY</sequence>
<dbReference type="SMART" id="SM00679">
    <property type="entry name" value="CTNS"/>
    <property type="match status" value="2"/>
</dbReference>
<feature type="transmembrane region" description="Helical" evidence="5">
    <location>
        <begin position="216"/>
        <end position="240"/>
    </location>
</feature>
<dbReference type="InParanoid" id="A0A0D0CN79"/>
<proteinExistence type="predicted"/>
<dbReference type="PANTHER" id="PTHR16201">
    <property type="entry name" value="SEVEN TRANSMEMBRANE PROTEIN 1-RELATED"/>
    <property type="match status" value="1"/>
</dbReference>
<evidence type="ECO:0000256" key="4">
    <source>
        <dbReference type="ARBA" id="ARBA00023136"/>
    </source>
</evidence>